<name>A0ABT2HXN8_9MICO</name>
<feature type="domain" description="MaoC-like" evidence="2">
    <location>
        <begin position="17"/>
        <end position="97"/>
    </location>
</feature>
<keyword evidence="4" id="KW-1185">Reference proteome</keyword>
<accession>A0ABT2HXN8</accession>
<evidence type="ECO:0000313" key="4">
    <source>
        <dbReference type="Proteomes" id="UP001525379"/>
    </source>
</evidence>
<sequence>MSDIQTFDLASASVGDVLVERTIHLTRESLVRYAGASNDFNPIHYRDDIAEQVGLPGVLAHGMLTMGLAIQPVISVLGGPERVLSYRTKFTKPVIVDPVEGAELTVRATLGALADDEGVCRIDLDVQCAEQKVLGRAQVKARVGGGAAAAGAAAGSGVSAASAEDAA</sequence>
<evidence type="ECO:0000256" key="1">
    <source>
        <dbReference type="ARBA" id="ARBA00005254"/>
    </source>
</evidence>
<protein>
    <submittedName>
        <fullName evidence="3">MaoC family dehydratase N-terminal domain-containing protein</fullName>
    </submittedName>
</protein>
<comment type="similarity">
    <text evidence="1">Belongs to the enoyl-CoA hydratase/isomerase family.</text>
</comment>
<dbReference type="InterPro" id="IPR002539">
    <property type="entry name" value="MaoC-like_dom"/>
</dbReference>
<dbReference type="RefSeq" id="WP_083523178.1">
    <property type="nucleotide sequence ID" value="NZ_JAFDPW010000002.1"/>
</dbReference>
<organism evidence="3 4">
    <name type="scientific">Pseudoclavibacter albus</name>
    <dbReference type="NCBI Taxonomy" id="272241"/>
    <lineage>
        <taxon>Bacteria</taxon>
        <taxon>Bacillati</taxon>
        <taxon>Actinomycetota</taxon>
        <taxon>Actinomycetes</taxon>
        <taxon>Micrococcales</taxon>
        <taxon>Microbacteriaceae</taxon>
        <taxon>Pseudoclavibacter</taxon>
    </lineage>
</organism>
<dbReference type="Pfam" id="PF01575">
    <property type="entry name" value="MaoC_dehydratas"/>
    <property type="match status" value="1"/>
</dbReference>
<reference evidence="3 4" key="1">
    <citation type="submission" date="2022-04" db="EMBL/GenBank/DDBJ databases">
        <title>Human microbiome associated bacterial genomes.</title>
        <authorList>
            <person name="Sandstrom S."/>
            <person name="Salamzade R."/>
            <person name="Kalan L.R."/>
        </authorList>
    </citation>
    <scope>NUCLEOTIDE SEQUENCE [LARGE SCALE GENOMIC DNA]</scope>
    <source>
        <strain evidence="4">p3-SID1799</strain>
    </source>
</reference>
<dbReference type="EMBL" id="JALXSQ010000025">
    <property type="protein sequence ID" value="MCT2043086.1"/>
    <property type="molecule type" value="Genomic_DNA"/>
</dbReference>
<proteinExistence type="inferred from homology"/>
<dbReference type="PANTHER" id="PTHR43841">
    <property type="entry name" value="3-HYDROXYACYL-THIOESTER DEHYDRATASE HTDX-RELATED"/>
    <property type="match status" value="1"/>
</dbReference>
<dbReference type="Gene3D" id="3.10.129.10">
    <property type="entry name" value="Hotdog Thioesterase"/>
    <property type="match status" value="1"/>
</dbReference>
<dbReference type="Proteomes" id="UP001525379">
    <property type="component" value="Unassembled WGS sequence"/>
</dbReference>
<dbReference type="PANTHER" id="PTHR43841:SF3">
    <property type="entry name" value="(3R)-HYDROXYACYL-ACP DEHYDRATASE SUBUNIT HADB"/>
    <property type="match status" value="1"/>
</dbReference>
<evidence type="ECO:0000259" key="2">
    <source>
        <dbReference type="Pfam" id="PF01575"/>
    </source>
</evidence>
<comment type="caution">
    <text evidence="3">The sequence shown here is derived from an EMBL/GenBank/DDBJ whole genome shotgun (WGS) entry which is preliminary data.</text>
</comment>
<dbReference type="SUPFAM" id="SSF54637">
    <property type="entry name" value="Thioesterase/thiol ester dehydrase-isomerase"/>
    <property type="match status" value="1"/>
</dbReference>
<gene>
    <name evidence="3" type="ORF">M3D15_07040</name>
</gene>
<dbReference type="InterPro" id="IPR029069">
    <property type="entry name" value="HotDog_dom_sf"/>
</dbReference>
<evidence type="ECO:0000313" key="3">
    <source>
        <dbReference type="EMBL" id="MCT2043086.1"/>
    </source>
</evidence>